<dbReference type="Gene3D" id="1.20.58.760">
    <property type="entry name" value="Peptidase M41"/>
    <property type="match status" value="1"/>
</dbReference>
<evidence type="ECO:0000313" key="2">
    <source>
        <dbReference type="Proteomes" id="UP000288805"/>
    </source>
</evidence>
<comment type="caution">
    <text evidence="1">The sequence shown here is derived from an EMBL/GenBank/DDBJ whole genome shotgun (WGS) entry which is preliminary data.</text>
</comment>
<dbReference type="GO" id="GO:0006508">
    <property type="term" value="P:proteolysis"/>
    <property type="evidence" value="ECO:0007669"/>
    <property type="project" value="UniProtKB-KW"/>
</dbReference>
<keyword evidence="1" id="KW-0482">Metalloprotease</keyword>
<dbReference type="AlphaFoldDB" id="A0A438F496"/>
<dbReference type="GO" id="GO:0004222">
    <property type="term" value="F:metalloendopeptidase activity"/>
    <property type="evidence" value="ECO:0007669"/>
    <property type="project" value="InterPro"/>
</dbReference>
<protein>
    <submittedName>
        <fullName evidence="1">ATP-dependent zinc metalloprotease FTSH 12, chloroplastic</fullName>
    </submittedName>
</protein>
<organism evidence="1 2">
    <name type="scientific">Vitis vinifera</name>
    <name type="common">Grape</name>
    <dbReference type="NCBI Taxonomy" id="29760"/>
    <lineage>
        <taxon>Eukaryota</taxon>
        <taxon>Viridiplantae</taxon>
        <taxon>Streptophyta</taxon>
        <taxon>Embryophyta</taxon>
        <taxon>Tracheophyta</taxon>
        <taxon>Spermatophyta</taxon>
        <taxon>Magnoliopsida</taxon>
        <taxon>eudicotyledons</taxon>
        <taxon>Gunneridae</taxon>
        <taxon>Pentapetalae</taxon>
        <taxon>rosids</taxon>
        <taxon>Vitales</taxon>
        <taxon>Vitaceae</taxon>
        <taxon>Viteae</taxon>
        <taxon>Vitis</taxon>
    </lineage>
</organism>
<accession>A0A438F496</accession>
<sequence>MQMVVAHCGRCAERVVFGDEITDGGRDDLEKITKVIWDDPFVILANLTLEVSQLFSRELTRYIEETEEIAMSGLKEGPLPHNDRFGCPLSESKLDIDSGSWEKKETRLLTPKLWFLDAEAIEYCQLTLEYKGEMQQDCILR</sequence>
<gene>
    <name evidence="1" type="primary">FTSH12_10</name>
    <name evidence="1" type="ORF">CK203_068409</name>
</gene>
<dbReference type="GO" id="GO:0005524">
    <property type="term" value="F:ATP binding"/>
    <property type="evidence" value="ECO:0007669"/>
    <property type="project" value="InterPro"/>
</dbReference>
<reference evidence="1 2" key="1">
    <citation type="journal article" date="2018" name="PLoS Genet.">
        <title>Population sequencing reveals clonal diversity and ancestral inbreeding in the grapevine cultivar Chardonnay.</title>
        <authorList>
            <person name="Roach M.J."/>
            <person name="Johnson D.L."/>
            <person name="Bohlmann J."/>
            <person name="van Vuuren H.J."/>
            <person name="Jones S.J."/>
            <person name="Pretorius I.S."/>
            <person name="Schmidt S.A."/>
            <person name="Borneman A.R."/>
        </authorList>
    </citation>
    <scope>NUCLEOTIDE SEQUENCE [LARGE SCALE GENOMIC DNA]</scope>
    <source>
        <strain evidence="2">cv. Chardonnay</strain>
        <tissue evidence="1">Leaf</tissue>
    </source>
</reference>
<dbReference type="Proteomes" id="UP000288805">
    <property type="component" value="Unassembled WGS sequence"/>
</dbReference>
<evidence type="ECO:0000313" key="1">
    <source>
        <dbReference type="EMBL" id="RVW54442.1"/>
    </source>
</evidence>
<dbReference type="GO" id="GO:0004176">
    <property type="term" value="F:ATP-dependent peptidase activity"/>
    <property type="evidence" value="ECO:0007669"/>
    <property type="project" value="InterPro"/>
</dbReference>
<proteinExistence type="predicted"/>
<keyword evidence="1" id="KW-0645">Protease</keyword>
<keyword evidence="1" id="KW-0378">Hydrolase</keyword>
<dbReference type="EMBL" id="QGNW01001128">
    <property type="protein sequence ID" value="RVW54442.1"/>
    <property type="molecule type" value="Genomic_DNA"/>
</dbReference>
<dbReference type="SUPFAM" id="SSF140990">
    <property type="entry name" value="FtsH protease domain-like"/>
    <property type="match status" value="1"/>
</dbReference>
<dbReference type="InterPro" id="IPR037219">
    <property type="entry name" value="Peptidase_M41-like"/>
</dbReference>
<name>A0A438F496_VITVI</name>